<dbReference type="Gene3D" id="3.40.50.300">
    <property type="entry name" value="P-loop containing nucleotide triphosphate hydrolases"/>
    <property type="match status" value="1"/>
</dbReference>
<dbReference type="Gene3D" id="1.10.8.60">
    <property type="match status" value="1"/>
</dbReference>
<dbReference type="Pfam" id="PF13188">
    <property type="entry name" value="PAS_8"/>
    <property type="match status" value="1"/>
</dbReference>
<dbReference type="RefSeq" id="WP_008698947.1">
    <property type="nucleotide sequence ID" value="NZ_KE161008.1"/>
</dbReference>
<keyword evidence="2" id="KW-0067">ATP-binding</keyword>
<dbReference type="PANTHER" id="PTHR32071:SF57">
    <property type="entry name" value="C4-DICARBOXYLATE TRANSPORT TRANSCRIPTIONAL REGULATORY PROTEIN DCTD"/>
    <property type="match status" value="1"/>
</dbReference>
<dbReference type="SUPFAM" id="SSF55785">
    <property type="entry name" value="PYP-like sensor domain (PAS domain)"/>
    <property type="match status" value="1"/>
</dbReference>
<comment type="caution">
    <text evidence="4">The sequence shown here is derived from an EMBL/GenBank/DDBJ whole genome shotgun (WGS) entry which is preliminary data.</text>
</comment>
<dbReference type="GO" id="GO:0005524">
    <property type="term" value="F:ATP binding"/>
    <property type="evidence" value="ECO:0007669"/>
    <property type="project" value="UniProtKB-KW"/>
</dbReference>
<dbReference type="Gene3D" id="3.30.450.20">
    <property type="entry name" value="PAS domain"/>
    <property type="match status" value="1"/>
</dbReference>
<feature type="domain" description="Sigma-54 factor interaction" evidence="3">
    <location>
        <begin position="341"/>
        <end position="566"/>
    </location>
</feature>
<proteinExistence type="predicted"/>
<dbReference type="PROSITE" id="PS00675">
    <property type="entry name" value="SIGMA54_INTERACT_1"/>
    <property type="match status" value="1"/>
</dbReference>
<evidence type="ECO:0000313" key="4">
    <source>
        <dbReference type="EMBL" id="EHO78393.1"/>
    </source>
</evidence>
<evidence type="ECO:0000256" key="1">
    <source>
        <dbReference type="ARBA" id="ARBA00022741"/>
    </source>
</evidence>
<sequence length="688" mass="77763">MKKSIGIISKASSIANFYKDILSQVFTDNIDIYTYSIEEKTLKMIHNCDLYLLSATSDDIEKNKWAEPFLPPESKTVRADIVFSKKAVDILRKYPIGTKALIVNQNKHMTMESLSQLTHLGISNIEFFLYYPKMKKVPSVDLAFATGEKELIPPKITNCVDLGCRKLSINTIYEIALKLDLNFVLKGKEFENYANSLAVKDYSLQKISYNNLTTELKLEAILNSLDSGVIVMDEKNNISMINETAKNFLQLNSGVIGKSIKEIFPWLTTDPLPTFIDENSKLIKIENNEISVSIMPLFLKNQILGNFVLLEKFDLSEKKQNALRIQKIKKKSYARFTFDDIIGTSAAIQSIKEIAIRMAANNGSIILEGDSGVGKEMFAQAIHNASPRKNAAFVAINCAALPETLLESELFGYTEGSFTGAKKGGKIGLFEFANGGTLFLDEIESMSPMMQVKLLRVLQEKEIVKIGATEPIGIDVRIISSTNENIVEKIMQSKFRKDLYYRLNVIPIRIPSLKERKEDIFSLIKYFQNELNTSFELTDTVKSIFLSYPWQGNVRELRNLIEYFSCLNISKIDYSHLPEAFQNSLIQNHIKVNVKKSGNSSSNLKLLPQELAVLQVLENRYSYGKGFGRKGIIKACEEIGCLITEHEVREILKKFQKEKYVKVNKGRSGTYLTEKGNSTIKKIISSNQ</sequence>
<dbReference type="CDD" id="cd00009">
    <property type="entry name" value="AAA"/>
    <property type="match status" value="1"/>
</dbReference>
<dbReference type="InterPro" id="IPR036388">
    <property type="entry name" value="WH-like_DNA-bd_sf"/>
</dbReference>
<dbReference type="SMART" id="SM00382">
    <property type="entry name" value="AAA"/>
    <property type="match status" value="1"/>
</dbReference>
<dbReference type="PANTHER" id="PTHR32071">
    <property type="entry name" value="TRANSCRIPTIONAL REGULATORY PROTEIN"/>
    <property type="match status" value="1"/>
</dbReference>
<protein>
    <recommendedName>
        <fullName evidence="3">Sigma-54 factor interaction domain-containing protein</fullName>
    </recommendedName>
</protein>
<dbReference type="PROSITE" id="PS00676">
    <property type="entry name" value="SIGMA54_INTERACT_2"/>
    <property type="match status" value="1"/>
</dbReference>
<dbReference type="InterPro" id="IPR025943">
    <property type="entry name" value="Sigma_54_int_dom_ATP-bd_2"/>
</dbReference>
<dbReference type="InterPro" id="IPR025662">
    <property type="entry name" value="Sigma_54_int_dom_ATP-bd_1"/>
</dbReference>
<dbReference type="FunFam" id="3.40.50.300:FF:000006">
    <property type="entry name" value="DNA-binding transcriptional regulator NtrC"/>
    <property type="match status" value="1"/>
</dbReference>
<reference evidence="4 5" key="1">
    <citation type="submission" date="2012-07" db="EMBL/GenBank/DDBJ databases">
        <title>The Genome Sequence of Fusobacterium ulcerans 12_1B.</title>
        <authorList>
            <consortium name="The Broad Institute Genome Sequencing Platform"/>
            <person name="Earl A."/>
            <person name="Ward D."/>
            <person name="Feldgarden M."/>
            <person name="Gevers D."/>
            <person name="Strauss J."/>
            <person name="Ambrose C.E."/>
            <person name="Allen-Vercoe E."/>
            <person name="Walker B."/>
            <person name="Young S.K."/>
            <person name="Zeng Q."/>
            <person name="Gargeya S."/>
            <person name="Fitzgerald M."/>
            <person name="Haas B."/>
            <person name="Abouelleil A."/>
            <person name="Alvarado L."/>
            <person name="Arachchi H.M."/>
            <person name="Berlin A.M."/>
            <person name="Chapman S.B."/>
            <person name="Goldberg J."/>
            <person name="Griggs A."/>
            <person name="Gujja S."/>
            <person name="Hansen M."/>
            <person name="Howarth C."/>
            <person name="Imamovic A."/>
            <person name="Larimer J."/>
            <person name="McCowen C."/>
            <person name="Montmayeur A."/>
            <person name="Murphy C."/>
            <person name="Neiman D."/>
            <person name="Pearson M."/>
            <person name="Priest M."/>
            <person name="Roberts A."/>
            <person name="Saif S."/>
            <person name="Shea T."/>
            <person name="Sisk P."/>
            <person name="Sykes S."/>
            <person name="Wortman J."/>
            <person name="Nusbaum C."/>
            <person name="Birren B."/>
        </authorList>
    </citation>
    <scope>NUCLEOTIDE SEQUENCE [LARGE SCALE GENOMIC DNA]</scope>
    <source>
        <strain evidence="4 5">12_1B</strain>
    </source>
</reference>
<dbReference type="InterPro" id="IPR002078">
    <property type="entry name" value="Sigma_54_int"/>
</dbReference>
<evidence type="ECO:0000259" key="3">
    <source>
        <dbReference type="PROSITE" id="PS50045"/>
    </source>
</evidence>
<dbReference type="InterPro" id="IPR058031">
    <property type="entry name" value="AAA_lid_NorR"/>
</dbReference>
<dbReference type="HOGENOM" id="CLU_000445_8_7_0"/>
<dbReference type="Gene3D" id="1.10.10.10">
    <property type="entry name" value="Winged helix-like DNA-binding domain superfamily/Winged helix DNA-binding domain"/>
    <property type="match status" value="1"/>
</dbReference>
<dbReference type="BioCyc" id="FSP457404-HMP:GTSQ-3136-MONOMER"/>
<accession>H1PXE9</accession>
<gene>
    <name evidence="4" type="ORF">HMPREF0402_03092</name>
</gene>
<dbReference type="Proteomes" id="UP000003233">
    <property type="component" value="Unassembled WGS sequence"/>
</dbReference>
<dbReference type="GO" id="GO:0006355">
    <property type="term" value="P:regulation of DNA-templated transcription"/>
    <property type="evidence" value="ECO:0007669"/>
    <property type="project" value="InterPro"/>
</dbReference>
<dbReference type="InterPro" id="IPR003593">
    <property type="entry name" value="AAA+_ATPase"/>
</dbReference>
<dbReference type="EMBL" id="AGWJ02000019">
    <property type="protein sequence ID" value="EHO78393.1"/>
    <property type="molecule type" value="Genomic_DNA"/>
</dbReference>
<evidence type="ECO:0000313" key="5">
    <source>
        <dbReference type="Proteomes" id="UP000003233"/>
    </source>
</evidence>
<dbReference type="Pfam" id="PF00158">
    <property type="entry name" value="Sigma54_activat"/>
    <property type="match status" value="1"/>
</dbReference>
<keyword evidence="1" id="KW-0547">Nucleotide-binding</keyword>
<dbReference type="PROSITE" id="PS50045">
    <property type="entry name" value="SIGMA54_INTERACT_4"/>
    <property type="match status" value="1"/>
</dbReference>
<dbReference type="InterPro" id="IPR027417">
    <property type="entry name" value="P-loop_NTPase"/>
</dbReference>
<evidence type="ECO:0000256" key="2">
    <source>
        <dbReference type="ARBA" id="ARBA00022840"/>
    </source>
</evidence>
<name>H1PXE9_9FUSO</name>
<dbReference type="Pfam" id="PF25601">
    <property type="entry name" value="AAA_lid_14"/>
    <property type="match status" value="1"/>
</dbReference>
<keyword evidence="5" id="KW-1185">Reference proteome</keyword>
<organism evidence="4 5">
    <name type="scientific">Fusobacterium ulcerans 12-1B</name>
    <dbReference type="NCBI Taxonomy" id="457404"/>
    <lineage>
        <taxon>Bacteria</taxon>
        <taxon>Fusobacteriati</taxon>
        <taxon>Fusobacteriota</taxon>
        <taxon>Fusobacteriia</taxon>
        <taxon>Fusobacteriales</taxon>
        <taxon>Fusobacteriaceae</taxon>
        <taxon>Fusobacterium</taxon>
    </lineage>
</organism>
<dbReference type="InterPro" id="IPR000014">
    <property type="entry name" value="PAS"/>
</dbReference>
<dbReference type="InterPro" id="IPR035965">
    <property type="entry name" value="PAS-like_dom_sf"/>
</dbReference>
<dbReference type="PATRIC" id="fig|457404.5.peg.1769"/>
<dbReference type="AlphaFoldDB" id="H1PXE9"/>
<dbReference type="SUPFAM" id="SSF52540">
    <property type="entry name" value="P-loop containing nucleoside triphosphate hydrolases"/>
    <property type="match status" value="1"/>
</dbReference>